<accession>B7PCI7</accession>
<evidence type="ECO:0000256" key="2">
    <source>
        <dbReference type="ARBA" id="ARBA00022679"/>
    </source>
</evidence>
<evidence type="ECO:0000256" key="1">
    <source>
        <dbReference type="ARBA" id="ARBA00022676"/>
    </source>
</evidence>
<keyword evidence="1 3" id="KW-0328">Glycosyltransferase</keyword>
<organism>
    <name type="scientific">Ixodes scapularis</name>
    <name type="common">Black-legged tick</name>
    <name type="synonym">Deer tick</name>
    <dbReference type="NCBI Taxonomy" id="6945"/>
    <lineage>
        <taxon>Eukaryota</taxon>
        <taxon>Metazoa</taxon>
        <taxon>Ecdysozoa</taxon>
        <taxon>Arthropoda</taxon>
        <taxon>Chelicerata</taxon>
        <taxon>Arachnida</taxon>
        <taxon>Acari</taxon>
        <taxon>Parasitiformes</taxon>
        <taxon>Ixodida</taxon>
        <taxon>Ixodoidea</taxon>
        <taxon>Ixodidae</taxon>
        <taxon>Ixodinae</taxon>
        <taxon>Ixodes</taxon>
    </lineage>
</organism>
<evidence type="ECO:0000256" key="3">
    <source>
        <dbReference type="PROSITE-ProRule" id="PRU00992"/>
    </source>
</evidence>
<dbReference type="AlphaFoldDB" id="B7PCI7"/>
<dbReference type="EMBL" id="DS684159">
    <property type="protein sequence ID" value="EEC04309.1"/>
    <property type="molecule type" value="Genomic_DNA"/>
</dbReference>
<dbReference type="Proteomes" id="UP000001555">
    <property type="component" value="Unassembled WGS sequence"/>
</dbReference>
<protein>
    <recommendedName>
        <fullName evidence="4">GT23 domain-containing protein</fullName>
    </recommendedName>
</protein>
<evidence type="ECO:0000313" key="6">
    <source>
        <dbReference type="EnsemblMetazoa" id="ISCW024155-PA"/>
    </source>
</evidence>
<comment type="similarity">
    <text evidence="3">Belongs to the glycosyltransferase 23 family.</text>
</comment>
<evidence type="ECO:0000313" key="5">
    <source>
        <dbReference type="EMBL" id="EEC04309.1"/>
    </source>
</evidence>
<reference evidence="6" key="2">
    <citation type="submission" date="2020-05" db="UniProtKB">
        <authorList>
            <consortium name="EnsemblMetazoa"/>
        </authorList>
    </citation>
    <scope>IDENTIFICATION</scope>
    <source>
        <strain evidence="6">wikel</strain>
    </source>
</reference>
<feature type="region of interest" description="Important for donor substrate binding" evidence="3">
    <location>
        <begin position="49"/>
        <end position="50"/>
    </location>
</feature>
<dbReference type="FunFam" id="3.40.50.11350:FF:000021">
    <property type="entry name" value="Alpha(1,6)-fucosyltransferase family protein"/>
    <property type="match status" value="1"/>
</dbReference>
<dbReference type="VEuPathDB" id="VectorBase:ISCI024155"/>
<dbReference type="InterPro" id="IPR045573">
    <property type="entry name" value="Fut8_N_cat"/>
</dbReference>
<dbReference type="InParanoid" id="B7PCI7"/>
<feature type="domain" description="GT23" evidence="4">
    <location>
        <begin position="1"/>
        <end position="103"/>
    </location>
</feature>
<keyword evidence="7" id="KW-1185">Reference proteome</keyword>
<evidence type="ECO:0000313" key="7">
    <source>
        <dbReference type="Proteomes" id="UP000001555"/>
    </source>
</evidence>
<reference evidence="5 7" key="1">
    <citation type="submission" date="2008-03" db="EMBL/GenBank/DDBJ databases">
        <title>Annotation of Ixodes scapularis.</title>
        <authorList>
            <consortium name="Ixodes scapularis Genome Project Consortium"/>
            <person name="Caler E."/>
            <person name="Hannick L.I."/>
            <person name="Bidwell S."/>
            <person name="Joardar V."/>
            <person name="Thiagarajan M."/>
            <person name="Amedeo P."/>
            <person name="Galinsky K.J."/>
            <person name="Schobel S."/>
            <person name="Inman J."/>
            <person name="Hostetler J."/>
            <person name="Miller J."/>
            <person name="Hammond M."/>
            <person name="Megy K."/>
            <person name="Lawson D."/>
            <person name="Kodira C."/>
            <person name="Sutton G."/>
            <person name="Meyer J."/>
            <person name="Hill C.A."/>
            <person name="Birren B."/>
            <person name="Nene V."/>
            <person name="Collins F."/>
            <person name="Alarcon-Chaidez F."/>
            <person name="Wikel S."/>
            <person name="Strausberg R."/>
        </authorList>
    </citation>
    <scope>NUCLEOTIDE SEQUENCE [LARGE SCALE GENOMIC DNA]</scope>
    <source>
        <strain evidence="7">Wikel</strain>
        <strain evidence="5">Wikel colony</strain>
    </source>
</reference>
<dbReference type="PROSITE" id="PS51659">
    <property type="entry name" value="GT23"/>
    <property type="match status" value="1"/>
</dbReference>
<dbReference type="InterPro" id="IPR027350">
    <property type="entry name" value="GT23_dom"/>
</dbReference>
<dbReference type="Gene3D" id="3.40.50.11350">
    <property type="match status" value="1"/>
</dbReference>
<evidence type="ECO:0000259" key="4">
    <source>
        <dbReference type="PROSITE" id="PS51659"/>
    </source>
</evidence>
<dbReference type="PANTHER" id="PTHR13132:SF29">
    <property type="entry name" value="ALPHA-(1,6)-FUCOSYLTRANSFERASE"/>
    <property type="match status" value="1"/>
</dbReference>
<keyword evidence="2 3" id="KW-0808">Transferase</keyword>
<sequence length="103" mass="12086">VANHGSPFAWWYGQLMSYILRLQTTALKKISDFKTSSGYKHPIVGVHIRRTDKHTEAAFHDVQEYMVQVEDYYAELSLTRRVEKKRVFVATDEPRVVDEIRTK</sequence>
<dbReference type="PaxDb" id="6945-B7PCI7"/>
<dbReference type="PANTHER" id="PTHR13132">
    <property type="entry name" value="ALPHA- 1,6 -FUCOSYLTRANSFERASE"/>
    <property type="match status" value="1"/>
</dbReference>
<dbReference type="HOGENOM" id="CLU_149039_0_0_1"/>
<dbReference type="GO" id="GO:0016758">
    <property type="term" value="F:hexosyltransferase activity"/>
    <property type="evidence" value="ECO:0007669"/>
    <property type="project" value="UniProtKB-UniRule"/>
</dbReference>
<dbReference type="EnsemblMetazoa" id="ISCW024155-RA">
    <property type="protein sequence ID" value="ISCW024155-PA"/>
    <property type="gene ID" value="ISCW024155"/>
</dbReference>
<dbReference type="Pfam" id="PF19745">
    <property type="entry name" value="FUT8_N_cat"/>
    <property type="match status" value="1"/>
</dbReference>
<dbReference type="EMBL" id="ABJB010354525">
    <property type="status" value="NOT_ANNOTATED_CDS"/>
    <property type="molecule type" value="Genomic_DNA"/>
</dbReference>
<proteinExistence type="inferred from homology"/>
<name>B7PCI7_IXOSC</name>
<gene>
    <name evidence="5" type="ORF">IscW_ISCW024155</name>
</gene>
<feature type="non-terminal residue" evidence="5">
    <location>
        <position position="1"/>
    </location>
</feature>
<dbReference type="VEuPathDB" id="VectorBase:ISCW024155"/>